<dbReference type="InterPro" id="IPR050289">
    <property type="entry name" value="TorD/DmsD_chaperones"/>
</dbReference>
<dbReference type="InterPro" id="IPR036411">
    <property type="entry name" value="TorD-like_sf"/>
</dbReference>
<sequence length="226" mass="25957">MAKEVKGPSSDNKTMALSRSDIYRLLARVYREEPDLRLIREAKNRSFQDALKEMNIGFENDFLKAPAPALVESLAVEYTRLFVGPGKHIAPYESVHHQLNGGGWGSLWGESTVEVNRFIKTAGLQLKKKYENLPDHISVELEFLSEVCKREAKACEENDYEGTLYILDMEGKFVNDHLIKWAPVFCDKVRKETRSSFYKTMALLTEEFIRLEEKTISSMIDSILKK</sequence>
<dbReference type="SUPFAM" id="SSF89155">
    <property type="entry name" value="TorD-like"/>
    <property type="match status" value="1"/>
</dbReference>
<dbReference type="InterPro" id="IPR020945">
    <property type="entry name" value="DMSO/NO3_reduct_chaperone"/>
</dbReference>
<dbReference type="PANTHER" id="PTHR34227">
    <property type="entry name" value="CHAPERONE PROTEIN YCDY"/>
    <property type="match status" value="1"/>
</dbReference>
<accession>A0A3B1CI31</accession>
<evidence type="ECO:0000256" key="1">
    <source>
        <dbReference type="ARBA" id="ARBA00023186"/>
    </source>
</evidence>
<dbReference type="EMBL" id="UOGA01000068">
    <property type="protein sequence ID" value="VAX16447.1"/>
    <property type="molecule type" value="Genomic_DNA"/>
</dbReference>
<dbReference type="PANTHER" id="PTHR34227:SF1">
    <property type="entry name" value="DIMETHYL SULFOXIDE REDUCTASE CHAPERONE-RELATED"/>
    <property type="match status" value="1"/>
</dbReference>
<name>A0A3B1CI31_9ZZZZ</name>
<evidence type="ECO:0000313" key="2">
    <source>
        <dbReference type="EMBL" id="VAX16447.1"/>
    </source>
</evidence>
<organism evidence="2">
    <name type="scientific">hydrothermal vent metagenome</name>
    <dbReference type="NCBI Taxonomy" id="652676"/>
    <lineage>
        <taxon>unclassified sequences</taxon>
        <taxon>metagenomes</taxon>
        <taxon>ecological metagenomes</taxon>
    </lineage>
</organism>
<keyword evidence="1" id="KW-0143">Chaperone</keyword>
<reference evidence="2" key="1">
    <citation type="submission" date="2018-06" db="EMBL/GenBank/DDBJ databases">
        <authorList>
            <person name="Zhirakovskaya E."/>
        </authorList>
    </citation>
    <scope>NUCLEOTIDE SEQUENCE</scope>
</reference>
<dbReference type="Gene3D" id="1.10.3480.10">
    <property type="entry name" value="TorD-like"/>
    <property type="match status" value="1"/>
</dbReference>
<dbReference type="Pfam" id="PF02613">
    <property type="entry name" value="Nitrate_red_del"/>
    <property type="match status" value="1"/>
</dbReference>
<gene>
    <name evidence="2" type="ORF">MNBD_NITROSPINAE04-502</name>
</gene>
<dbReference type="AlphaFoldDB" id="A0A3B1CI31"/>
<proteinExistence type="predicted"/>
<protein>
    <submittedName>
        <fullName evidence="2">Uncharacterized protein</fullName>
    </submittedName>
</protein>